<evidence type="ECO:0000256" key="1">
    <source>
        <dbReference type="SAM" id="MobiDB-lite"/>
    </source>
</evidence>
<dbReference type="Gene3D" id="3.30.420.10">
    <property type="entry name" value="Ribonuclease H-like superfamily/Ribonuclease H"/>
    <property type="match status" value="1"/>
</dbReference>
<protein>
    <submittedName>
        <fullName evidence="3">DDE-type integrase/transposase/recombinase</fullName>
    </submittedName>
</protein>
<feature type="compositionally biased region" description="Basic residues" evidence="1">
    <location>
        <begin position="599"/>
        <end position="608"/>
    </location>
</feature>
<evidence type="ECO:0000313" key="4">
    <source>
        <dbReference type="Proteomes" id="UP000471381"/>
    </source>
</evidence>
<dbReference type="SUPFAM" id="SSF53098">
    <property type="entry name" value="Ribonuclease H-like"/>
    <property type="match status" value="1"/>
</dbReference>
<dbReference type="InterPro" id="IPR012337">
    <property type="entry name" value="RNaseH-like_sf"/>
</dbReference>
<feature type="domain" description="Integrase catalytic" evidence="2">
    <location>
        <begin position="252"/>
        <end position="456"/>
    </location>
</feature>
<gene>
    <name evidence="3" type="ORF">GTQ48_08040</name>
</gene>
<organism evidence="3 4">
    <name type="scientific">Alteromonas genovensis</name>
    <dbReference type="NCBI Taxonomy" id="471225"/>
    <lineage>
        <taxon>Bacteria</taxon>
        <taxon>Pseudomonadati</taxon>
        <taxon>Pseudomonadota</taxon>
        <taxon>Gammaproteobacteria</taxon>
        <taxon>Alteromonadales</taxon>
        <taxon>Alteromonadaceae</taxon>
        <taxon>Alteromonas/Salinimonas group</taxon>
        <taxon>Alteromonas</taxon>
    </lineage>
</organism>
<dbReference type="GO" id="GO:0003676">
    <property type="term" value="F:nucleic acid binding"/>
    <property type="evidence" value="ECO:0007669"/>
    <property type="project" value="InterPro"/>
</dbReference>
<dbReference type="PROSITE" id="PS50994">
    <property type="entry name" value="INTEGRASE"/>
    <property type="match status" value="1"/>
</dbReference>
<evidence type="ECO:0000313" key="3">
    <source>
        <dbReference type="EMBL" id="NDW15468.1"/>
    </source>
</evidence>
<keyword evidence="4" id="KW-1185">Reference proteome</keyword>
<reference evidence="3 4" key="1">
    <citation type="submission" date="2020-01" db="EMBL/GenBank/DDBJ databases">
        <title>Genomes of bacteria type strains.</title>
        <authorList>
            <person name="Chen J."/>
            <person name="Zhu S."/>
            <person name="Yang J."/>
        </authorList>
    </citation>
    <scope>NUCLEOTIDE SEQUENCE [LARGE SCALE GENOMIC DNA]</scope>
    <source>
        <strain evidence="3 4">LMG 24078</strain>
    </source>
</reference>
<dbReference type="Proteomes" id="UP000471381">
    <property type="component" value="Unassembled WGS sequence"/>
</dbReference>
<dbReference type="InterPro" id="IPR001584">
    <property type="entry name" value="Integrase_cat-core"/>
</dbReference>
<dbReference type="EMBL" id="JAAAWO010000004">
    <property type="protein sequence ID" value="NDW15468.1"/>
    <property type="molecule type" value="Genomic_DNA"/>
</dbReference>
<proteinExistence type="predicted"/>
<sequence>MYSPNIETGSSFIYRNKQATLESCGPKYVVLEIEDNNSPLTLRIEEFYKDMQDGLVRAAEPQQILVKHCQLTTPQDRYLAQKYEDYIMPLLSETSPCSHETRQRVIESVATKRGDKDKNKPSPATLYNWYKKFISAKVNRNFAAMVNPHRKKRGRRATPWVQDLFHDIVDRHYLKPETDGALNRKETFDEFDRAFHDQLAKLCENEQQKVRGICNSTCYEMLEEYNPVDIYIARHGYANAIKRYRSSTEHFVAERPLELVQIDAVHLNLALRNDVGQYLGLVVVYFAIDVCTRAILGYVISVAEQRREELSCAIELIKSVICPKEKPKHTTNEWPLFGVPEKIQHDSGIFASHHFKAFLQEAGIHTYQNPAGRSWFNALIERFHRTFREQCCKRIPGYVGRRNDEKKDSVNIKATPFSTKEQLQQIIEAYILDFYHQNSHKGLGGKTPQQACEQLKGHIQLPALSVIQQLDSFGGVLQKAKIQAHKGIQRDNLFYMDTQGQLHRLWEKLGGRKNGRNPEVQFYSSGLDISVIHVVDPFTKTRFSVPCTSIKTKTSISEYKAQKSLFNSKASRLKKLPESMTSILGDVQKYKQSKEKQKVQKKKARRSKNAIAARTDTKDMNKKSSEQLNNIIEQNYAGINEPPPMTEKNDEANSIQKSSRKRSKKAVIKKFEV</sequence>
<accession>A0A6N9TLA8</accession>
<dbReference type="GO" id="GO:0015074">
    <property type="term" value="P:DNA integration"/>
    <property type="evidence" value="ECO:0007669"/>
    <property type="project" value="InterPro"/>
</dbReference>
<evidence type="ECO:0000259" key="2">
    <source>
        <dbReference type="PROSITE" id="PS50994"/>
    </source>
</evidence>
<dbReference type="AlphaFoldDB" id="A0A6N9TLA8"/>
<name>A0A6N9TLA8_9ALTE</name>
<feature type="compositionally biased region" description="Basic residues" evidence="1">
    <location>
        <begin position="658"/>
        <end position="673"/>
    </location>
</feature>
<dbReference type="RefSeq" id="WP_163106123.1">
    <property type="nucleotide sequence ID" value="NZ_JAAAWO010000004.1"/>
</dbReference>
<feature type="region of interest" description="Disordered" evidence="1">
    <location>
        <begin position="591"/>
        <end position="673"/>
    </location>
</feature>
<comment type="caution">
    <text evidence="3">The sequence shown here is derived from an EMBL/GenBank/DDBJ whole genome shotgun (WGS) entry which is preliminary data.</text>
</comment>
<dbReference type="InterPro" id="IPR036397">
    <property type="entry name" value="RNaseH_sf"/>
</dbReference>
<feature type="compositionally biased region" description="Basic and acidic residues" evidence="1">
    <location>
        <begin position="615"/>
        <end position="625"/>
    </location>
</feature>